<evidence type="ECO:0000256" key="1">
    <source>
        <dbReference type="SAM" id="MobiDB-lite"/>
    </source>
</evidence>
<feature type="compositionally biased region" description="Basic and acidic residues" evidence="1">
    <location>
        <begin position="1"/>
        <end position="12"/>
    </location>
</feature>
<sequence length="86" mass="9477">MPDDAITHHPDEDPLFSGFANPPMSSRPRAWWHWMDGNVDEAGIEKDLHWVAASGAGGVQAFTGSMGTRNTRKTRLPSVPTHRSQP</sequence>
<protein>
    <submittedName>
        <fullName evidence="2">Uncharacterized protein</fullName>
    </submittedName>
</protein>
<dbReference type="AlphaFoldDB" id="A0A4R5Y4Y6"/>
<feature type="region of interest" description="Disordered" evidence="1">
    <location>
        <begin position="1"/>
        <end position="21"/>
    </location>
</feature>
<dbReference type="Pfam" id="PF17132">
    <property type="entry name" value="Glyco_hydro_106"/>
    <property type="match status" value="1"/>
</dbReference>
<evidence type="ECO:0000313" key="3">
    <source>
        <dbReference type="Proteomes" id="UP000294621"/>
    </source>
</evidence>
<comment type="caution">
    <text evidence="2">The sequence shown here is derived from an EMBL/GenBank/DDBJ whole genome shotgun (WGS) entry which is preliminary data.</text>
</comment>
<gene>
    <name evidence="2" type="ORF">E2R57_03865</name>
</gene>
<accession>A0A4R5Y4Y6</accession>
<feature type="region of interest" description="Disordered" evidence="1">
    <location>
        <begin position="59"/>
        <end position="86"/>
    </location>
</feature>
<reference evidence="2 3" key="1">
    <citation type="submission" date="2019-03" db="EMBL/GenBank/DDBJ databases">
        <title>Genome Sequencing and Assembly of Various Microbes Isolated from Partially Reclaimed Soil and Acid Mine Drainage (AMD) Site.</title>
        <authorList>
            <person name="Steinbock B."/>
            <person name="Bechtold R."/>
            <person name="Sevigny J.L."/>
            <person name="Thomas D."/>
            <person name="Cuthill L.R."/>
            <person name="Aveiro Johannsen E.J."/>
            <person name="Thomas K."/>
            <person name="Ghosh A."/>
        </authorList>
    </citation>
    <scope>NUCLEOTIDE SEQUENCE [LARGE SCALE GENOMIC DNA]</scope>
    <source>
        <strain evidence="2 3">S-A1</strain>
    </source>
</reference>
<dbReference type="OrthoDB" id="9761519at2"/>
<evidence type="ECO:0000313" key="2">
    <source>
        <dbReference type="EMBL" id="TDL39629.1"/>
    </source>
</evidence>
<organism evidence="2 3">
    <name type="scientific">Arthrobacter nitrophenolicus</name>
    <dbReference type="NCBI Taxonomy" id="683150"/>
    <lineage>
        <taxon>Bacteria</taxon>
        <taxon>Bacillati</taxon>
        <taxon>Actinomycetota</taxon>
        <taxon>Actinomycetes</taxon>
        <taxon>Micrococcales</taxon>
        <taxon>Micrococcaceae</taxon>
        <taxon>Arthrobacter</taxon>
    </lineage>
</organism>
<name>A0A4R5Y4Y6_9MICC</name>
<dbReference type="EMBL" id="SMZQ01000002">
    <property type="protein sequence ID" value="TDL39629.1"/>
    <property type="molecule type" value="Genomic_DNA"/>
</dbReference>
<proteinExistence type="predicted"/>
<dbReference type="Proteomes" id="UP000294621">
    <property type="component" value="Unassembled WGS sequence"/>
</dbReference>